<dbReference type="AlphaFoldDB" id="A2FQR9"/>
<keyword evidence="1 2" id="KW-0103">Bromodomain</keyword>
<evidence type="ECO:0000256" key="2">
    <source>
        <dbReference type="PROSITE-ProRule" id="PRU00035"/>
    </source>
</evidence>
<proteinExistence type="predicted"/>
<dbReference type="OrthoDB" id="21449at2759"/>
<dbReference type="VEuPathDB" id="TrichDB:TVAGG3_0479050"/>
<dbReference type="CDD" id="cd04369">
    <property type="entry name" value="Bromodomain"/>
    <property type="match status" value="1"/>
</dbReference>
<reference evidence="5" key="1">
    <citation type="submission" date="2006-10" db="EMBL/GenBank/DDBJ databases">
        <authorList>
            <person name="Amadeo P."/>
            <person name="Zhao Q."/>
            <person name="Wortman J."/>
            <person name="Fraser-Liggett C."/>
            <person name="Carlton J."/>
        </authorList>
    </citation>
    <scope>NUCLEOTIDE SEQUENCE</scope>
    <source>
        <strain evidence="5">G3</strain>
    </source>
</reference>
<dbReference type="KEGG" id="tva:4750453"/>
<protein>
    <submittedName>
        <fullName evidence="5">Bromodomain containing protein</fullName>
    </submittedName>
</protein>
<reference evidence="5" key="2">
    <citation type="journal article" date="2007" name="Science">
        <title>Draft genome sequence of the sexually transmitted pathogen Trichomonas vaginalis.</title>
        <authorList>
            <person name="Carlton J.M."/>
            <person name="Hirt R.P."/>
            <person name="Silva J.C."/>
            <person name="Delcher A.L."/>
            <person name="Schatz M."/>
            <person name="Zhao Q."/>
            <person name="Wortman J.R."/>
            <person name="Bidwell S.L."/>
            <person name="Alsmark U.C.M."/>
            <person name="Besteiro S."/>
            <person name="Sicheritz-Ponten T."/>
            <person name="Noel C.J."/>
            <person name="Dacks J.B."/>
            <person name="Foster P.G."/>
            <person name="Simillion C."/>
            <person name="Van de Peer Y."/>
            <person name="Miranda-Saavedra D."/>
            <person name="Barton G.J."/>
            <person name="Westrop G.D."/>
            <person name="Mueller S."/>
            <person name="Dessi D."/>
            <person name="Fiori P.L."/>
            <person name="Ren Q."/>
            <person name="Paulsen I."/>
            <person name="Zhang H."/>
            <person name="Bastida-Corcuera F.D."/>
            <person name="Simoes-Barbosa A."/>
            <person name="Brown M.T."/>
            <person name="Hayes R.D."/>
            <person name="Mukherjee M."/>
            <person name="Okumura C.Y."/>
            <person name="Schneider R."/>
            <person name="Smith A.J."/>
            <person name="Vanacova S."/>
            <person name="Villalvazo M."/>
            <person name="Haas B.J."/>
            <person name="Pertea M."/>
            <person name="Feldblyum T.V."/>
            <person name="Utterback T.R."/>
            <person name="Shu C.L."/>
            <person name="Osoegawa K."/>
            <person name="de Jong P.J."/>
            <person name="Hrdy I."/>
            <person name="Horvathova L."/>
            <person name="Zubacova Z."/>
            <person name="Dolezal P."/>
            <person name="Malik S.B."/>
            <person name="Logsdon J.M. Jr."/>
            <person name="Henze K."/>
            <person name="Gupta A."/>
            <person name="Wang C.C."/>
            <person name="Dunne R.L."/>
            <person name="Upcroft J.A."/>
            <person name="Upcroft P."/>
            <person name="White O."/>
            <person name="Salzberg S.L."/>
            <person name="Tang P."/>
            <person name="Chiu C.-H."/>
            <person name="Lee Y.-S."/>
            <person name="Embley T.M."/>
            <person name="Coombs G.H."/>
            <person name="Mottram J.C."/>
            <person name="Tachezy J."/>
            <person name="Fraser-Liggett C.M."/>
            <person name="Johnson P.J."/>
        </authorList>
    </citation>
    <scope>NUCLEOTIDE SEQUENCE [LARGE SCALE GENOMIC DNA]</scope>
    <source>
        <strain evidence="5">G3</strain>
    </source>
</reference>
<dbReference type="RefSeq" id="XP_001305670.1">
    <property type="nucleotide sequence ID" value="XM_001305669.1"/>
</dbReference>
<evidence type="ECO:0000313" key="5">
    <source>
        <dbReference type="EMBL" id="EAX92740.1"/>
    </source>
</evidence>
<evidence type="ECO:0000256" key="1">
    <source>
        <dbReference type="ARBA" id="ARBA00023117"/>
    </source>
</evidence>
<evidence type="ECO:0000259" key="4">
    <source>
        <dbReference type="PROSITE" id="PS50014"/>
    </source>
</evidence>
<feature type="compositionally biased region" description="Low complexity" evidence="3">
    <location>
        <begin position="193"/>
        <end position="205"/>
    </location>
</feature>
<feature type="region of interest" description="Disordered" evidence="3">
    <location>
        <begin position="160"/>
        <end position="218"/>
    </location>
</feature>
<feature type="compositionally biased region" description="Basic and acidic residues" evidence="3">
    <location>
        <begin position="176"/>
        <end position="189"/>
    </location>
</feature>
<dbReference type="PANTHER" id="PTHR45926">
    <property type="entry name" value="OSJNBA0053K19.4 PROTEIN"/>
    <property type="match status" value="1"/>
</dbReference>
<dbReference type="SMR" id="A2FQR9"/>
<dbReference type="PROSITE" id="PS50014">
    <property type="entry name" value="BROMODOMAIN_2"/>
    <property type="match status" value="1"/>
</dbReference>
<dbReference type="Gene3D" id="1.20.920.10">
    <property type="entry name" value="Bromodomain-like"/>
    <property type="match status" value="1"/>
</dbReference>
<evidence type="ECO:0000256" key="3">
    <source>
        <dbReference type="SAM" id="MobiDB-lite"/>
    </source>
</evidence>
<dbReference type="eggNOG" id="KOG1474">
    <property type="taxonomic scope" value="Eukaryota"/>
</dbReference>
<dbReference type="STRING" id="5722.A2FQR9"/>
<gene>
    <name evidence="5" type="ORF">TVAG_334430</name>
</gene>
<dbReference type="InterPro" id="IPR036427">
    <property type="entry name" value="Bromodomain-like_sf"/>
</dbReference>
<accession>A2FQR9</accession>
<dbReference type="VEuPathDB" id="TrichDB:TVAG_334430"/>
<sequence length="218" mass="25364">MNDFEKRQCLHLTNKMIHKDLCHVFKDKVDPERDGAPDYYKIIKHPIDLTTIKRKLNSNEYKSIEQWADDVNLVWKNAKTYNNEGSVIHFIAQEQEIWFARKYKNIPRTKDEEWVYQLQKATKILSRLATQPPNSIVPSANVLFDLTKIQAELAPLQTVTFAPVENKPPEPEPVEEQPKSETPEVKEPEPAEETQPNQQQQENAELPVQEASDYIDDL</sequence>
<evidence type="ECO:0000313" key="6">
    <source>
        <dbReference type="Proteomes" id="UP000001542"/>
    </source>
</evidence>
<dbReference type="Pfam" id="PF00439">
    <property type="entry name" value="Bromodomain"/>
    <property type="match status" value="1"/>
</dbReference>
<dbReference type="InterPro" id="IPR001487">
    <property type="entry name" value="Bromodomain"/>
</dbReference>
<dbReference type="PRINTS" id="PR00503">
    <property type="entry name" value="BROMODOMAIN"/>
</dbReference>
<dbReference type="Proteomes" id="UP000001542">
    <property type="component" value="Unassembled WGS sequence"/>
</dbReference>
<feature type="domain" description="Bromo" evidence="4">
    <location>
        <begin position="17"/>
        <end position="89"/>
    </location>
</feature>
<name>A2FQR9_TRIV3</name>
<dbReference type="SUPFAM" id="SSF47370">
    <property type="entry name" value="Bromodomain"/>
    <property type="match status" value="1"/>
</dbReference>
<dbReference type="OMA" id="EIWFARK"/>
<dbReference type="InParanoid" id="A2FQR9"/>
<keyword evidence="6" id="KW-1185">Reference proteome</keyword>
<dbReference type="SMART" id="SM00297">
    <property type="entry name" value="BROMO"/>
    <property type="match status" value="1"/>
</dbReference>
<dbReference type="EMBL" id="DS113949">
    <property type="protein sequence ID" value="EAX92740.1"/>
    <property type="molecule type" value="Genomic_DNA"/>
</dbReference>
<organism evidence="5 6">
    <name type="scientific">Trichomonas vaginalis (strain ATCC PRA-98 / G3)</name>
    <dbReference type="NCBI Taxonomy" id="412133"/>
    <lineage>
        <taxon>Eukaryota</taxon>
        <taxon>Metamonada</taxon>
        <taxon>Parabasalia</taxon>
        <taxon>Trichomonadida</taxon>
        <taxon>Trichomonadidae</taxon>
        <taxon>Trichomonas</taxon>
    </lineage>
</organism>